<accession>A0A426Z9D9</accession>
<organism evidence="1 2">
    <name type="scientific">Ensete ventricosum</name>
    <name type="common">Abyssinian banana</name>
    <name type="synonym">Musa ensete</name>
    <dbReference type="NCBI Taxonomy" id="4639"/>
    <lineage>
        <taxon>Eukaryota</taxon>
        <taxon>Viridiplantae</taxon>
        <taxon>Streptophyta</taxon>
        <taxon>Embryophyta</taxon>
        <taxon>Tracheophyta</taxon>
        <taxon>Spermatophyta</taxon>
        <taxon>Magnoliopsida</taxon>
        <taxon>Liliopsida</taxon>
        <taxon>Zingiberales</taxon>
        <taxon>Musaceae</taxon>
        <taxon>Ensete</taxon>
    </lineage>
</organism>
<evidence type="ECO:0000313" key="1">
    <source>
        <dbReference type="EMBL" id="RRT60569.1"/>
    </source>
</evidence>
<name>A0A426Z9D9_ENSVE</name>
<gene>
    <name evidence="1" type="ORF">B296_00041464</name>
</gene>
<reference evidence="1 2" key="1">
    <citation type="journal article" date="2014" name="Agronomy (Basel)">
        <title>A Draft Genome Sequence for Ensete ventricosum, the Drought-Tolerant Tree Against Hunger.</title>
        <authorList>
            <person name="Harrison J."/>
            <person name="Moore K.A."/>
            <person name="Paszkiewicz K."/>
            <person name="Jones T."/>
            <person name="Grant M."/>
            <person name="Ambacheew D."/>
            <person name="Muzemil S."/>
            <person name="Studholme D.J."/>
        </authorList>
    </citation>
    <scope>NUCLEOTIDE SEQUENCE [LARGE SCALE GENOMIC DNA]</scope>
</reference>
<dbReference type="AlphaFoldDB" id="A0A426Z9D9"/>
<comment type="caution">
    <text evidence="1">The sequence shown here is derived from an EMBL/GenBank/DDBJ whole genome shotgun (WGS) entry which is preliminary data.</text>
</comment>
<proteinExistence type="predicted"/>
<dbReference type="Proteomes" id="UP000287651">
    <property type="component" value="Unassembled WGS sequence"/>
</dbReference>
<evidence type="ECO:0000313" key="2">
    <source>
        <dbReference type="Proteomes" id="UP000287651"/>
    </source>
</evidence>
<protein>
    <submittedName>
        <fullName evidence="1">Uncharacterized protein</fullName>
    </submittedName>
</protein>
<sequence length="109" mass="11877">MGAQGFFASARVMCKLLETRPLRAELPSFASVYFHSSVGSSVVDTYTKAMVLGGGGRRRRAAPTEAEIVQSGLMRMGGRSTPYAGRWLNSRPICPFLLLCLAAFIVYLQ</sequence>
<dbReference type="EMBL" id="AMZH03007729">
    <property type="protein sequence ID" value="RRT60569.1"/>
    <property type="molecule type" value="Genomic_DNA"/>
</dbReference>